<evidence type="ECO:0000313" key="2">
    <source>
        <dbReference type="Proteomes" id="UP001163739"/>
    </source>
</evidence>
<dbReference type="InterPro" id="IPR007263">
    <property type="entry name" value="DCC1-like"/>
</dbReference>
<evidence type="ECO:0000313" key="1">
    <source>
        <dbReference type="EMBL" id="UZE96001.1"/>
    </source>
</evidence>
<protein>
    <submittedName>
        <fullName evidence="1">DUF393 domain-containing protein</fullName>
    </submittedName>
</protein>
<keyword evidence="2" id="KW-1185">Reference proteome</keyword>
<proteinExistence type="predicted"/>
<dbReference type="Proteomes" id="UP001163739">
    <property type="component" value="Chromosome"/>
</dbReference>
<sequence>MKANKNPKSKQDKIRVYYDAACPVCRKDRKIYDALAGKDAVEWCDITGNDQQLIAQGIAPKEALIKLHVQNGEGVITNDIEAYVLLFSNIWWLKPLAWLLNIHWVKEISRSLYRKWVLRRLTKDGRLKP</sequence>
<gene>
    <name evidence="1" type="ORF">NKI27_18450</name>
</gene>
<organism evidence="1 2">
    <name type="scientific">Alkalimarinus alittae</name>
    <dbReference type="NCBI Taxonomy" id="2961619"/>
    <lineage>
        <taxon>Bacteria</taxon>
        <taxon>Pseudomonadati</taxon>
        <taxon>Pseudomonadota</taxon>
        <taxon>Gammaproteobacteria</taxon>
        <taxon>Alteromonadales</taxon>
        <taxon>Alteromonadaceae</taxon>
        <taxon>Alkalimarinus</taxon>
    </lineage>
</organism>
<name>A0ABY6N1P9_9ALTE</name>
<dbReference type="Pfam" id="PF04134">
    <property type="entry name" value="DCC1-like"/>
    <property type="match status" value="1"/>
</dbReference>
<dbReference type="EMBL" id="CP100390">
    <property type="protein sequence ID" value="UZE96001.1"/>
    <property type="molecule type" value="Genomic_DNA"/>
</dbReference>
<reference evidence="1" key="1">
    <citation type="submission" date="2022-06" db="EMBL/GenBank/DDBJ databases">
        <title>Alkalimarinus sp. nov., isolated from gut of a Alitta virens.</title>
        <authorList>
            <person name="Yang A.I."/>
            <person name="Shin N.-R."/>
        </authorList>
    </citation>
    <scope>NUCLEOTIDE SEQUENCE</scope>
    <source>
        <strain evidence="1">A2M4</strain>
    </source>
</reference>
<accession>A0ABY6N1P9</accession>
<dbReference type="RefSeq" id="WP_265047486.1">
    <property type="nucleotide sequence ID" value="NZ_CP100390.1"/>
</dbReference>